<dbReference type="AlphaFoldDB" id="A0A556MMS9"/>
<protein>
    <submittedName>
        <fullName evidence="2">Uncharacterized protein</fullName>
    </submittedName>
</protein>
<comment type="caution">
    <text evidence="2">The sequence shown here is derived from an EMBL/GenBank/DDBJ whole genome shotgun (WGS) entry which is preliminary data.</text>
</comment>
<name>A0A556MMS9_9FLAO</name>
<evidence type="ECO:0000313" key="3">
    <source>
        <dbReference type="Proteomes" id="UP000316008"/>
    </source>
</evidence>
<feature type="transmembrane region" description="Helical" evidence="1">
    <location>
        <begin position="44"/>
        <end position="67"/>
    </location>
</feature>
<proteinExistence type="predicted"/>
<organism evidence="2 3">
    <name type="scientific">Fluviicola chungangensis</name>
    <dbReference type="NCBI Taxonomy" id="2597671"/>
    <lineage>
        <taxon>Bacteria</taxon>
        <taxon>Pseudomonadati</taxon>
        <taxon>Bacteroidota</taxon>
        <taxon>Flavobacteriia</taxon>
        <taxon>Flavobacteriales</taxon>
        <taxon>Crocinitomicaceae</taxon>
        <taxon>Fluviicola</taxon>
    </lineage>
</organism>
<evidence type="ECO:0000313" key="2">
    <source>
        <dbReference type="EMBL" id="TSJ41223.1"/>
    </source>
</evidence>
<keyword evidence="1" id="KW-0812">Transmembrane</keyword>
<feature type="transmembrane region" description="Helical" evidence="1">
    <location>
        <begin position="104"/>
        <end position="123"/>
    </location>
</feature>
<gene>
    <name evidence="2" type="ORF">FO442_15030</name>
</gene>
<sequence>MTNSDKKHSFREEFEAHLESPIPILTRLRNVIFGKESPDTYTQIGFYLGLIIWIIFLVWIILGYVVLTSTEWIEQEKGLDVHSLIEQRGQALGFTGTDFQKNLITFYNIALISWMGLFIGLVLQWRKNTWFIYFIWASGGLYLLSMWLLLGFSYWYHDTTTFDKIAFFLLIGHSSLYYYFLNREARGEKTNFFGIDEDFE</sequence>
<dbReference type="EMBL" id="VLPL01000008">
    <property type="protein sequence ID" value="TSJ41223.1"/>
    <property type="molecule type" value="Genomic_DNA"/>
</dbReference>
<feature type="transmembrane region" description="Helical" evidence="1">
    <location>
        <begin position="130"/>
        <end position="156"/>
    </location>
</feature>
<reference evidence="2 3" key="1">
    <citation type="submission" date="2019-07" db="EMBL/GenBank/DDBJ databases">
        <authorList>
            <person name="Huq M.A."/>
        </authorList>
    </citation>
    <scope>NUCLEOTIDE SEQUENCE [LARGE SCALE GENOMIC DNA]</scope>
    <source>
        <strain evidence="2 3">MAH-3</strain>
    </source>
</reference>
<evidence type="ECO:0000256" key="1">
    <source>
        <dbReference type="SAM" id="Phobius"/>
    </source>
</evidence>
<dbReference type="Proteomes" id="UP000316008">
    <property type="component" value="Unassembled WGS sequence"/>
</dbReference>
<keyword evidence="1" id="KW-1133">Transmembrane helix</keyword>
<accession>A0A556MMS9</accession>
<dbReference type="RefSeq" id="WP_144334034.1">
    <property type="nucleotide sequence ID" value="NZ_VLPL01000008.1"/>
</dbReference>
<feature type="transmembrane region" description="Helical" evidence="1">
    <location>
        <begin position="162"/>
        <end position="181"/>
    </location>
</feature>
<keyword evidence="3" id="KW-1185">Reference proteome</keyword>
<keyword evidence="1" id="KW-0472">Membrane</keyword>
<dbReference type="OrthoDB" id="1467285at2"/>